<gene>
    <name evidence="1" type="ORF">LX32DRAFT_598587</name>
</gene>
<dbReference type="Proteomes" id="UP001232148">
    <property type="component" value="Unassembled WGS sequence"/>
</dbReference>
<name>A0AAD9HA26_9PEZI</name>
<evidence type="ECO:0000313" key="1">
    <source>
        <dbReference type="EMBL" id="KAK2024527.1"/>
    </source>
</evidence>
<protein>
    <submittedName>
        <fullName evidence="1">Geranylgeranyl pyrophosphate synthetase</fullName>
    </submittedName>
</protein>
<dbReference type="PANTHER" id="PTHR35179">
    <property type="entry name" value="PROTEIN CBG02620"/>
    <property type="match status" value="1"/>
</dbReference>
<evidence type="ECO:0000313" key="2">
    <source>
        <dbReference type="Proteomes" id="UP001232148"/>
    </source>
</evidence>
<proteinExistence type="predicted"/>
<dbReference type="PANTHER" id="PTHR35179:SF1">
    <property type="entry name" value="INTEGRAL MEMBRANE PROTEIN"/>
    <property type="match status" value="1"/>
</dbReference>
<organism evidence="1 2">
    <name type="scientific">Colletotrichum zoysiae</name>
    <dbReference type="NCBI Taxonomy" id="1216348"/>
    <lineage>
        <taxon>Eukaryota</taxon>
        <taxon>Fungi</taxon>
        <taxon>Dikarya</taxon>
        <taxon>Ascomycota</taxon>
        <taxon>Pezizomycotina</taxon>
        <taxon>Sordariomycetes</taxon>
        <taxon>Hypocreomycetidae</taxon>
        <taxon>Glomerellales</taxon>
        <taxon>Glomerellaceae</taxon>
        <taxon>Colletotrichum</taxon>
        <taxon>Colletotrichum graminicola species complex</taxon>
    </lineage>
</organism>
<accession>A0AAD9HA26</accession>
<dbReference type="AlphaFoldDB" id="A0AAD9HA26"/>
<dbReference type="EMBL" id="MU842962">
    <property type="protein sequence ID" value="KAK2024527.1"/>
    <property type="molecule type" value="Genomic_DNA"/>
</dbReference>
<reference evidence="1" key="1">
    <citation type="submission" date="2021-06" db="EMBL/GenBank/DDBJ databases">
        <title>Comparative genomics, transcriptomics and evolutionary studies reveal genomic signatures of adaptation to plant cell wall in hemibiotrophic fungi.</title>
        <authorList>
            <consortium name="DOE Joint Genome Institute"/>
            <person name="Baroncelli R."/>
            <person name="Diaz J.F."/>
            <person name="Benocci T."/>
            <person name="Peng M."/>
            <person name="Battaglia E."/>
            <person name="Haridas S."/>
            <person name="Andreopoulos W."/>
            <person name="Labutti K."/>
            <person name="Pangilinan J."/>
            <person name="Floch G.L."/>
            <person name="Makela M.R."/>
            <person name="Henrissat B."/>
            <person name="Grigoriev I.V."/>
            <person name="Crouch J.A."/>
            <person name="De Vries R.P."/>
            <person name="Sukno S.A."/>
            <person name="Thon M.R."/>
        </authorList>
    </citation>
    <scope>NUCLEOTIDE SEQUENCE</scope>
    <source>
        <strain evidence="1">MAFF235873</strain>
    </source>
</reference>
<sequence>MESCSCGRQFSSTAALNQHQRDKNNHVPGTNVRICHPAPNYSFRELWIWDNVLDSRAIHCIDRTAVRPSDTSVSSASGSELVCSYNWRTGHDARVYIPAGFAAIWQDVPLPMILPKDKLAYFVDQNAERIPEFPFEPLFRATATMNQSFRFDNIDVLVNRNSLRKLLDFCAGRRQGSFRFNLHLIHRTLIIERCEKNARELVMGSQNSGWGRNFERLCTKYPPGLEDSASHHRALRYQLGELACVVRFEVDACYGASSEAAGGPDSLTSAMNQLSVSDHTVDNTAAIESPRRRAPMAQATAAEIKTASKRRSLGAYLPQVWFGRTPWLIVGCHTNESFEELKITNVEAQFVDWESRHQTELRMLVAVLAQLQKSVKENGGKHCVAVYERSMVSPVIRVFPSIIAKKAIPDDLRCRLWDSEVADPSI</sequence>
<keyword evidence="2" id="KW-1185">Reference proteome</keyword>
<comment type="caution">
    <text evidence="1">The sequence shown here is derived from an EMBL/GenBank/DDBJ whole genome shotgun (WGS) entry which is preliminary data.</text>
</comment>